<comment type="caution">
    <text evidence="1">The sequence shown here is derived from an EMBL/GenBank/DDBJ whole genome shotgun (WGS) entry which is preliminary data.</text>
</comment>
<dbReference type="InterPro" id="IPR032675">
    <property type="entry name" value="LRR_dom_sf"/>
</dbReference>
<keyword evidence="2" id="KW-1185">Reference proteome</keyword>
<evidence type="ECO:0000313" key="2">
    <source>
        <dbReference type="Proteomes" id="UP000309038"/>
    </source>
</evidence>
<protein>
    <recommendedName>
        <fullName evidence="3">F-box domain-containing protein</fullName>
    </recommendedName>
</protein>
<proteinExistence type="predicted"/>
<organism evidence="1 2">
    <name type="scientific">Hermanssonia centrifuga</name>
    <dbReference type="NCBI Taxonomy" id="98765"/>
    <lineage>
        <taxon>Eukaryota</taxon>
        <taxon>Fungi</taxon>
        <taxon>Dikarya</taxon>
        <taxon>Basidiomycota</taxon>
        <taxon>Agaricomycotina</taxon>
        <taxon>Agaricomycetes</taxon>
        <taxon>Polyporales</taxon>
        <taxon>Meruliaceae</taxon>
        <taxon>Hermanssonia</taxon>
    </lineage>
</organism>
<dbReference type="SUPFAM" id="SSF52047">
    <property type="entry name" value="RNI-like"/>
    <property type="match status" value="1"/>
</dbReference>
<dbReference type="Proteomes" id="UP000309038">
    <property type="component" value="Unassembled WGS sequence"/>
</dbReference>
<dbReference type="Gene3D" id="1.20.1280.50">
    <property type="match status" value="1"/>
</dbReference>
<gene>
    <name evidence="1" type="ORF">EW026_g5179</name>
</gene>
<evidence type="ECO:0008006" key="3">
    <source>
        <dbReference type="Google" id="ProtNLM"/>
    </source>
</evidence>
<evidence type="ECO:0000313" key="1">
    <source>
        <dbReference type="EMBL" id="THG96696.1"/>
    </source>
</evidence>
<dbReference type="AlphaFoldDB" id="A0A4S4KFA5"/>
<name>A0A4S4KFA5_9APHY</name>
<sequence length="560" mass="63470">MSHASSSSSLDCTTKQALESLTFDIQQLRDTQEETNSRFTQAITLLQLRQTRLHNAEKIPLPEDIVRVIFEYVAIHEHDCRMSLGFSCWRSVLAVSQTCAHWRFISLTNPLMWSRIDYTQLPLFLGSLFFTRSDQCALHIATKIASIPSDNDWIEPIFPRLKTLAIEFVNSKDLVTLIRQRVPLLETCFLKSSAQIQVPIFEGPFHNKHVSNIFGSEAPRLRNLCMSGIRMPWAPGQYVGLRSLHINTDGAMSMNDQNILTIFRDSPLLEDLDLRHIQPLHWTSLPVDPTLIPLRSLRRLKLTMKPADQLRILSSIITPPTMDLLHITAINSAWAWIDEGYLIPFPVDSRCLPPLHTMQSLCLDLRHPCISGCSKPGHPSMWFIAGTSYSEPGLERVFLRDLQVFRSVYSLASLTEFTLIGSVYNFIKGEDIVPLLKVAPNITSFALENVSSDIVDELANPSHALRAFFGNLTAFTLKHMLIQASTMLTILHPGPDALKKLVKLHFYSCNFSAETASLAREQLQSIRQMDIGDLIVENAKLVYPKQQRTRASSTRQTWRP</sequence>
<reference evidence="1 2" key="1">
    <citation type="submission" date="2019-02" db="EMBL/GenBank/DDBJ databases">
        <title>Genome sequencing of the rare red list fungi Phlebia centrifuga.</title>
        <authorList>
            <person name="Buettner E."/>
            <person name="Kellner H."/>
        </authorList>
    </citation>
    <scope>NUCLEOTIDE SEQUENCE [LARGE SCALE GENOMIC DNA]</scope>
    <source>
        <strain evidence="1 2">DSM 108282</strain>
    </source>
</reference>
<dbReference type="EMBL" id="SGPJ01000215">
    <property type="protein sequence ID" value="THG96696.1"/>
    <property type="molecule type" value="Genomic_DNA"/>
</dbReference>
<dbReference type="Gene3D" id="3.80.10.10">
    <property type="entry name" value="Ribonuclease Inhibitor"/>
    <property type="match status" value="1"/>
</dbReference>
<accession>A0A4S4KFA5</accession>